<dbReference type="Proteomes" id="UP000077266">
    <property type="component" value="Unassembled WGS sequence"/>
</dbReference>
<evidence type="ECO:0000313" key="1">
    <source>
        <dbReference type="EMBL" id="KZV98823.1"/>
    </source>
</evidence>
<dbReference type="EMBL" id="KV425915">
    <property type="protein sequence ID" value="KZV98823.1"/>
    <property type="molecule type" value="Genomic_DNA"/>
</dbReference>
<dbReference type="InParanoid" id="A0A165M663"/>
<name>A0A165M663_EXIGL</name>
<gene>
    <name evidence="1" type="ORF">EXIGLDRAFT_763283</name>
</gene>
<feature type="non-terminal residue" evidence="1">
    <location>
        <position position="1"/>
    </location>
</feature>
<evidence type="ECO:0000313" key="2">
    <source>
        <dbReference type="Proteomes" id="UP000077266"/>
    </source>
</evidence>
<accession>A0A165M663</accession>
<keyword evidence="2" id="KW-1185">Reference proteome</keyword>
<proteinExistence type="predicted"/>
<reference evidence="1 2" key="1">
    <citation type="journal article" date="2016" name="Mol. Biol. Evol.">
        <title>Comparative Genomics of Early-Diverging Mushroom-Forming Fungi Provides Insights into the Origins of Lignocellulose Decay Capabilities.</title>
        <authorList>
            <person name="Nagy L.G."/>
            <person name="Riley R."/>
            <person name="Tritt A."/>
            <person name="Adam C."/>
            <person name="Daum C."/>
            <person name="Floudas D."/>
            <person name="Sun H."/>
            <person name="Yadav J.S."/>
            <person name="Pangilinan J."/>
            <person name="Larsson K.H."/>
            <person name="Matsuura K."/>
            <person name="Barry K."/>
            <person name="Labutti K."/>
            <person name="Kuo R."/>
            <person name="Ohm R.A."/>
            <person name="Bhattacharya S.S."/>
            <person name="Shirouzu T."/>
            <person name="Yoshinaga Y."/>
            <person name="Martin F.M."/>
            <person name="Grigoriev I.V."/>
            <person name="Hibbett D.S."/>
        </authorList>
    </citation>
    <scope>NUCLEOTIDE SEQUENCE [LARGE SCALE GENOMIC DNA]</scope>
    <source>
        <strain evidence="1 2">HHB12029</strain>
    </source>
</reference>
<sequence>GSGEGFSRCRPYDISAAPHFISTSLDFSRALNRRDASTTSQQRFAHARITCERIALDFGPFRMTTVDFASHRPSQLHTSRSGEAQHFRTLASPRYTIACDFDRLLAFSGPSPSVALATRAQAKLSRVSAAYFDVGNRIDTVAFDGNHTCRGRELIDCVPLAHNPRFRLLASRIVSPLPQHAPTTLALLYTGPHRTAGGVGTRTIRYYLAFAARVFNAVVVLFGRLASLWVRISVPRRLAFGPGCDGRSHECSYDTLRLFRHLHLVWTFLAPSSRRAARFAREATYTLMFVASDNLEWLDFDFSKTSKAPHACGGHDLQHCDGTLVLLSIARRRHGTWCMADVSARWHALPVQQFASPPRSFGSPVRATRPVDTLRTTACPARRQFAPYDYSDTPPR</sequence>
<dbReference type="AlphaFoldDB" id="A0A165M663"/>
<organism evidence="1 2">
    <name type="scientific">Exidia glandulosa HHB12029</name>
    <dbReference type="NCBI Taxonomy" id="1314781"/>
    <lineage>
        <taxon>Eukaryota</taxon>
        <taxon>Fungi</taxon>
        <taxon>Dikarya</taxon>
        <taxon>Basidiomycota</taxon>
        <taxon>Agaricomycotina</taxon>
        <taxon>Agaricomycetes</taxon>
        <taxon>Auriculariales</taxon>
        <taxon>Exidiaceae</taxon>
        <taxon>Exidia</taxon>
    </lineage>
</organism>
<protein>
    <submittedName>
        <fullName evidence="1">Uncharacterized protein</fullName>
    </submittedName>
</protein>